<dbReference type="InterPro" id="IPR013545">
    <property type="entry name" value="T2SS_protein-GspG_C"/>
</dbReference>
<dbReference type="NCBIfam" id="TIGR01710">
    <property type="entry name" value="typeII_sec_gspG"/>
    <property type="match status" value="1"/>
</dbReference>
<evidence type="ECO:0000256" key="5">
    <source>
        <dbReference type="ARBA" id="ARBA00022481"/>
    </source>
</evidence>
<keyword evidence="7 10" id="KW-0812">Transmembrane</keyword>
<evidence type="ECO:0000256" key="2">
    <source>
        <dbReference type="ARBA" id="ARBA00009984"/>
    </source>
</evidence>
<feature type="domain" description="Type II secretion system protein GspG C-terminal" evidence="11">
    <location>
        <begin position="50"/>
        <end position="153"/>
    </location>
</feature>
<dbReference type="GO" id="GO:0005886">
    <property type="term" value="C:plasma membrane"/>
    <property type="evidence" value="ECO:0007669"/>
    <property type="project" value="UniProtKB-SubCell"/>
</dbReference>
<dbReference type="Pfam" id="PF07963">
    <property type="entry name" value="N_methyl"/>
    <property type="match status" value="1"/>
</dbReference>
<accession>A0A1W1C2Z5</accession>
<evidence type="ECO:0000256" key="10">
    <source>
        <dbReference type="SAM" id="Phobius"/>
    </source>
</evidence>
<gene>
    <name evidence="12" type="ORF">MNB_SV-12-1013</name>
</gene>
<evidence type="ECO:0000259" key="11">
    <source>
        <dbReference type="Pfam" id="PF08334"/>
    </source>
</evidence>
<dbReference type="AlphaFoldDB" id="A0A1W1C2Z5"/>
<organism evidence="12">
    <name type="scientific">hydrothermal vent metagenome</name>
    <dbReference type="NCBI Taxonomy" id="652676"/>
    <lineage>
        <taxon>unclassified sequences</taxon>
        <taxon>metagenomes</taxon>
        <taxon>ecological metagenomes</taxon>
    </lineage>
</organism>
<dbReference type="InterPro" id="IPR000983">
    <property type="entry name" value="Bac_GSPG_pilin"/>
</dbReference>
<keyword evidence="6" id="KW-0997">Cell inner membrane</keyword>
<evidence type="ECO:0000256" key="3">
    <source>
        <dbReference type="ARBA" id="ARBA00020042"/>
    </source>
</evidence>
<evidence type="ECO:0000256" key="1">
    <source>
        <dbReference type="ARBA" id="ARBA00004377"/>
    </source>
</evidence>
<keyword evidence="9 10" id="KW-0472">Membrane</keyword>
<comment type="subcellular location">
    <subcellularLocation>
        <location evidence="1">Cell inner membrane</location>
        <topology evidence="1">Single-pass membrane protein</topology>
    </subcellularLocation>
</comment>
<keyword evidence="4" id="KW-1003">Cell membrane</keyword>
<evidence type="ECO:0000256" key="6">
    <source>
        <dbReference type="ARBA" id="ARBA00022519"/>
    </source>
</evidence>
<feature type="transmembrane region" description="Helical" evidence="10">
    <location>
        <begin position="27"/>
        <end position="48"/>
    </location>
</feature>
<dbReference type="GO" id="GO:0015627">
    <property type="term" value="C:type II protein secretion system complex"/>
    <property type="evidence" value="ECO:0007669"/>
    <property type="project" value="InterPro"/>
</dbReference>
<keyword evidence="5" id="KW-0488">Methylation</keyword>
<evidence type="ECO:0000256" key="7">
    <source>
        <dbReference type="ARBA" id="ARBA00022692"/>
    </source>
</evidence>
<name>A0A1W1C2Z5_9ZZZZ</name>
<dbReference type="PRINTS" id="PR00813">
    <property type="entry name" value="BCTERIALGSPG"/>
</dbReference>
<protein>
    <recommendedName>
        <fullName evidence="3">Type II secretion system core protein G</fullName>
    </recommendedName>
</protein>
<keyword evidence="8 10" id="KW-1133">Transmembrane helix</keyword>
<dbReference type="PANTHER" id="PTHR30093:SF44">
    <property type="entry name" value="TYPE II SECRETION SYSTEM CORE PROTEIN G"/>
    <property type="match status" value="1"/>
</dbReference>
<sequence length="160" mass="17815">MSKVYETSVKKEVSLIKNRQKTTQKRAFSLIELLVVILILGLLVGLVAPKVIGQGTQAQIKLTCTQMGSIKEALKMFKLDNGKYPDTDEGIEALLSNPDTEKYPNYSGSPYLEKLPKDPWGKYFTYIKTDKDFNIISFGPDRAEGGTAEDADIIFPKCSD</sequence>
<dbReference type="PANTHER" id="PTHR30093">
    <property type="entry name" value="GENERAL SECRETION PATHWAY PROTEIN G"/>
    <property type="match status" value="1"/>
</dbReference>
<dbReference type="Pfam" id="PF08334">
    <property type="entry name" value="T2SSG"/>
    <property type="match status" value="1"/>
</dbReference>
<dbReference type="InterPro" id="IPR045584">
    <property type="entry name" value="Pilin-like"/>
</dbReference>
<evidence type="ECO:0000256" key="8">
    <source>
        <dbReference type="ARBA" id="ARBA00022989"/>
    </source>
</evidence>
<evidence type="ECO:0000256" key="4">
    <source>
        <dbReference type="ARBA" id="ARBA00022475"/>
    </source>
</evidence>
<dbReference type="NCBIfam" id="TIGR02532">
    <property type="entry name" value="IV_pilin_GFxxxE"/>
    <property type="match status" value="1"/>
</dbReference>
<dbReference type="Gene3D" id="3.30.700.10">
    <property type="entry name" value="Glycoprotein, Type 4 Pilin"/>
    <property type="match status" value="1"/>
</dbReference>
<dbReference type="EMBL" id="FPHE01000095">
    <property type="protein sequence ID" value="SFV60114.1"/>
    <property type="molecule type" value="Genomic_DNA"/>
</dbReference>
<evidence type="ECO:0000313" key="12">
    <source>
        <dbReference type="EMBL" id="SFV60114.1"/>
    </source>
</evidence>
<evidence type="ECO:0000256" key="9">
    <source>
        <dbReference type="ARBA" id="ARBA00023136"/>
    </source>
</evidence>
<comment type="similarity">
    <text evidence="2">Belongs to the GSP G family.</text>
</comment>
<dbReference type="InterPro" id="IPR012902">
    <property type="entry name" value="N_methyl_site"/>
</dbReference>
<proteinExistence type="inferred from homology"/>
<dbReference type="SUPFAM" id="SSF54523">
    <property type="entry name" value="Pili subunits"/>
    <property type="match status" value="1"/>
</dbReference>
<dbReference type="GO" id="GO:0015628">
    <property type="term" value="P:protein secretion by the type II secretion system"/>
    <property type="evidence" value="ECO:0007669"/>
    <property type="project" value="InterPro"/>
</dbReference>
<dbReference type="InterPro" id="IPR010054">
    <property type="entry name" value="Type2_sec_GspG"/>
</dbReference>
<reference evidence="12" key="1">
    <citation type="submission" date="2016-10" db="EMBL/GenBank/DDBJ databases">
        <authorList>
            <person name="de Groot N.N."/>
        </authorList>
    </citation>
    <scope>NUCLEOTIDE SEQUENCE</scope>
</reference>